<evidence type="ECO:0000256" key="6">
    <source>
        <dbReference type="ARBA" id="ARBA00047512"/>
    </source>
</evidence>
<comment type="caution">
    <text evidence="9">The sequence shown here is derived from an EMBL/GenBank/DDBJ whole genome shotgun (WGS) entry which is preliminary data.</text>
</comment>
<dbReference type="GO" id="GO:0006629">
    <property type="term" value="P:lipid metabolic process"/>
    <property type="evidence" value="ECO:0007669"/>
    <property type="project" value="InterPro"/>
</dbReference>
<feature type="chain" id="PRO_5032345596" description="glycerophosphodiester phosphodiesterase" evidence="7">
    <location>
        <begin position="20"/>
        <end position="366"/>
    </location>
</feature>
<dbReference type="AlphaFoldDB" id="A0A815GNF6"/>
<dbReference type="Proteomes" id="UP000663860">
    <property type="component" value="Unassembled WGS sequence"/>
</dbReference>
<feature type="signal peptide" evidence="7">
    <location>
        <begin position="1"/>
        <end position="19"/>
    </location>
</feature>
<evidence type="ECO:0000256" key="3">
    <source>
        <dbReference type="ARBA" id="ARBA00022729"/>
    </source>
</evidence>
<dbReference type="FunFam" id="3.20.20.190:FF:000009">
    <property type="entry name" value="Glycerophosphodiester phosphodiesterase, periplasmic"/>
    <property type="match status" value="1"/>
</dbReference>
<dbReference type="GO" id="GO:0006071">
    <property type="term" value="P:glycerol metabolic process"/>
    <property type="evidence" value="ECO:0007669"/>
    <property type="project" value="UniProtKB-KW"/>
</dbReference>
<name>A0A815GNF6_9BILA</name>
<dbReference type="InterPro" id="IPR030395">
    <property type="entry name" value="GP_PDE_dom"/>
</dbReference>
<evidence type="ECO:0000256" key="7">
    <source>
        <dbReference type="SAM" id="SignalP"/>
    </source>
</evidence>
<dbReference type="PANTHER" id="PTHR43620">
    <property type="entry name" value="GLYCEROPHOSPHORYL DIESTER PHOSPHODIESTERASE"/>
    <property type="match status" value="1"/>
</dbReference>
<keyword evidence="4" id="KW-0319">Glycerol metabolism</keyword>
<organism evidence="9 10">
    <name type="scientific">Adineta steineri</name>
    <dbReference type="NCBI Taxonomy" id="433720"/>
    <lineage>
        <taxon>Eukaryota</taxon>
        <taxon>Metazoa</taxon>
        <taxon>Spiralia</taxon>
        <taxon>Gnathifera</taxon>
        <taxon>Rotifera</taxon>
        <taxon>Eurotatoria</taxon>
        <taxon>Bdelloidea</taxon>
        <taxon>Adinetida</taxon>
        <taxon>Adinetidae</taxon>
        <taxon>Adineta</taxon>
    </lineage>
</organism>
<evidence type="ECO:0000313" key="9">
    <source>
        <dbReference type="EMBL" id="CAF1340935.1"/>
    </source>
</evidence>
<reference evidence="9" key="1">
    <citation type="submission" date="2021-02" db="EMBL/GenBank/DDBJ databases">
        <authorList>
            <person name="Nowell W R."/>
        </authorList>
    </citation>
    <scope>NUCLEOTIDE SEQUENCE</scope>
</reference>
<dbReference type="PANTHER" id="PTHR43620:SF7">
    <property type="entry name" value="GLYCEROPHOSPHODIESTER PHOSPHODIESTERASE GDPD5-RELATED"/>
    <property type="match status" value="1"/>
</dbReference>
<dbReference type="InterPro" id="IPR017946">
    <property type="entry name" value="PLC-like_Pdiesterase_TIM-brl"/>
</dbReference>
<comment type="catalytic activity">
    <reaction evidence="6">
        <text>a sn-glycero-3-phosphodiester + H2O = an alcohol + sn-glycerol 3-phosphate + H(+)</text>
        <dbReference type="Rhea" id="RHEA:12969"/>
        <dbReference type="ChEBI" id="CHEBI:15377"/>
        <dbReference type="ChEBI" id="CHEBI:15378"/>
        <dbReference type="ChEBI" id="CHEBI:30879"/>
        <dbReference type="ChEBI" id="CHEBI:57597"/>
        <dbReference type="ChEBI" id="CHEBI:83408"/>
        <dbReference type="EC" id="3.1.4.46"/>
    </reaction>
</comment>
<comment type="similarity">
    <text evidence="1">Belongs to the glycerophosphoryl diester phosphodiesterase family.</text>
</comment>
<dbReference type="NCBIfam" id="NF008354">
    <property type="entry name" value="PRK11143.1"/>
    <property type="match status" value="1"/>
</dbReference>
<evidence type="ECO:0000313" key="10">
    <source>
        <dbReference type="Proteomes" id="UP000663860"/>
    </source>
</evidence>
<protein>
    <recommendedName>
        <fullName evidence="2">glycerophosphodiester phosphodiesterase</fullName>
        <ecNumber evidence="2">3.1.4.46</ecNumber>
    </recommendedName>
</protein>
<evidence type="ECO:0000259" key="8">
    <source>
        <dbReference type="PROSITE" id="PS51704"/>
    </source>
</evidence>
<proteinExistence type="inferred from homology"/>
<evidence type="ECO:0000256" key="1">
    <source>
        <dbReference type="ARBA" id="ARBA00007277"/>
    </source>
</evidence>
<dbReference type="EC" id="3.1.4.46" evidence="2"/>
<feature type="domain" description="GP-PDE" evidence="8">
    <location>
        <begin position="25"/>
        <end position="336"/>
    </location>
</feature>
<gene>
    <name evidence="9" type="ORF">IZO911_LOCUS36226</name>
</gene>
<accession>A0A815GNF6</accession>
<dbReference type="Pfam" id="PF03009">
    <property type="entry name" value="GDPD"/>
    <property type="match status" value="1"/>
</dbReference>
<dbReference type="Gene3D" id="3.20.20.190">
    <property type="entry name" value="Phosphatidylinositol (PI) phosphodiesterase"/>
    <property type="match status" value="1"/>
</dbReference>
<dbReference type="SUPFAM" id="SSF51695">
    <property type="entry name" value="PLC-like phosphodiesterases"/>
    <property type="match status" value="1"/>
</dbReference>
<dbReference type="GO" id="GO:0008889">
    <property type="term" value="F:glycerophosphodiester phosphodiesterase activity"/>
    <property type="evidence" value="ECO:0007669"/>
    <property type="project" value="UniProtKB-EC"/>
</dbReference>
<keyword evidence="3 7" id="KW-0732">Signal</keyword>
<evidence type="ECO:0000256" key="5">
    <source>
        <dbReference type="ARBA" id="ARBA00022801"/>
    </source>
</evidence>
<dbReference type="PROSITE" id="PS51704">
    <property type="entry name" value="GP_PDE"/>
    <property type="match status" value="1"/>
</dbReference>
<evidence type="ECO:0000256" key="2">
    <source>
        <dbReference type="ARBA" id="ARBA00012247"/>
    </source>
</evidence>
<sequence length="366" mass="42272">MYLYLYSFVILIFLTGVESMKSSSVVVIGHRGASGYLPEHTLPAKALAYGQGVDYLEQDVALSKDNIPIVIHDIYLDEISNVATEFAGKNRSNGRYYVIDFTAAEIKTLHASERFNHETGKPIFPGRFPLNQSTFHLVTLAEELEFIAGLNKANIDNNKQVGIYVEIKEPQFHQDENRSNMSEIVLDILKKYNYTKRTDNIYLQCFKIEELRRIRVELKSDLKLIGLLTDNKYRSEYSKTDFKYWTSRVGIEEMSEFVNGIGPHYTQLYQENNGLQPTELYTAARKSNLLIHPYTFRSDANLQPFTTFDNMLQYFIDELKIDGLFTDQPDKAIKYIKSKQEQHNKGIKLENFSFSILIISFLLTKL</sequence>
<dbReference type="EMBL" id="CAJNOE010000825">
    <property type="protein sequence ID" value="CAF1340935.1"/>
    <property type="molecule type" value="Genomic_DNA"/>
</dbReference>
<keyword evidence="5" id="KW-0378">Hydrolase</keyword>
<evidence type="ECO:0000256" key="4">
    <source>
        <dbReference type="ARBA" id="ARBA00022798"/>
    </source>
</evidence>